<keyword evidence="8" id="KW-1185">Reference proteome</keyword>
<feature type="binding site" evidence="6">
    <location>
        <position position="168"/>
    </location>
    <ligand>
        <name>substrate</name>
    </ligand>
</feature>
<evidence type="ECO:0000256" key="1">
    <source>
        <dbReference type="ARBA" id="ARBA00005838"/>
    </source>
</evidence>
<dbReference type="PANTHER" id="PTHR42905">
    <property type="entry name" value="PHOSPHOENOLPYRUVATE CARBOXYLASE"/>
    <property type="match status" value="1"/>
</dbReference>
<reference evidence="8" key="1">
    <citation type="journal article" date="2019" name="Int. J. Syst. Evol. Microbiol.">
        <title>The Global Catalogue of Microorganisms (GCM) 10K type strain sequencing project: providing services to taxonomists for standard genome sequencing and annotation.</title>
        <authorList>
            <consortium name="The Broad Institute Genomics Platform"/>
            <consortium name="The Broad Institute Genome Sequencing Center for Infectious Disease"/>
            <person name="Wu L."/>
            <person name="Ma J."/>
        </authorList>
    </citation>
    <scope>NUCLEOTIDE SEQUENCE [LARGE SCALE GENOMIC DNA]</scope>
    <source>
        <strain evidence="8">NBRC 102520</strain>
    </source>
</reference>
<dbReference type="HAMAP" id="MF_01299">
    <property type="entry name" value="OadC"/>
    <property type="match status" value="1"/>
</dbReference>
<comment type="cofactor">
    <cofactor evidence="6">
        <name>Mg(2+)</name>
        <dbReference type="ChEBI" id="CHEBI:18420"/>
    </cofactor>
    <text evidence="6">Binds 1 Mg(2+) ion per subunit.</text>
</comment>
<dbReference type="InterPro" id="IPR015813">
    <property type="entry name" value="Pyrv/PenolPyrv_kinase-like_dom"/>
</dbReference>
<name>A0ABQ6AXV1_9BRAD</name>
<dbReference type="EMBL" id="BSOW01000004">
    <property type="protein sequence ID" value="GLR84713.1"/>
    <property type="molecule type" value="Genomic_DNA"/>
</dbReference>
<comment type="caution">
    <text evidence="7">The sequence shown here is derived from an EMBL/GenBank/DDBJ whole genome shotgun (WGS) entry which is preliminary data.</text>
</comment>
<feature type="binding site" evidence="6">
    <location>
        <position position="97"/>
    </location>
    <ligand>
        <name>Mg(2+)</name>
        <dbReference type="ChEBI" id="CHEBI:18420"/>
    </ligand>
</feature>
<dbReference type="InterPro" id="IPR039556">
    <property type="entry name" value="ICL/PEPM"/>
</dbReference>
<evidence type="ECO:0000313" key="8">
    <source>
        <dbReference type="Proteomes" id="UP001156905"/>
    </source>
</evidence>
<proteinExistence type="inferred from homology"/>
<evidence type="ECO:0000256" key="2">
    <source>
        <dbReference type="ARBA" id="ARBA00022723"/>
    </source>
</evidence>
<evidence type="ECO:0000256" key="6">
    <source>
        <dbReference type="HAMAP-Rule" id="MF_01299"/>
    </source>
</evidence>
<keyword evidence="4 6" id="KW-0460">Magnesium</keyword>
<dbReference type="CDD" id="cd00377">
    <property type="entry name" value="ICL_PEPM"/>
    <property type="match status" value="1"/>
</dbReference>
<dbReference type="SUPFAM" id="SSF51621">
    <property type="entry name" value="Phosphoenolpyruvate/pyruvate domain"/>
    <property type="match status" value="1"/>
</dbReference>
<dbReference type="Gene3D" id="3.20.20.60">
    <property type="entry name" value="Phosphoenolpyruvate-binding domains"/>
    <property type="match status" value="1"/>
</dbReference>
<dbReference type="InterPro" id="IPR040442">
    <property type="entry name" value="Pyrv_kinase-like_dom_sf"/>
</dbReference>
<comment type="similarity">
    <text evidence="6">Belongs to the isocitrate lyase family. Oxaloacetate decarboxylase subfamily.</text>
</comment>
<organism evidence="7 8">
    <name type="scientific">Bradyrhizobium iriomotense</name>
    <dbReference type="NCBI Taxonomy" id="441950"/>
    <lineage>
        <taxon>Bacteria</taxon>
        <taxon>Pseudomonadati</taxon>
        <taxon>Pseudomonadota</taxon>
        <taxon>Alphaproteobacteria</taxon>
        <taxon>Hyphomicrobiales</taxon>
        <taxon>Nitrobacteraceae</taxon>
        <taxon>Bradyrhizobium</taxon>
    </lineage>
</organism>
<evidence type="ECO:0000256" key="4">
    <source>
        <dbReference type="ARBA" id="ARBA00022842"/>
    </source>
</evidence>
<comment type="subunit">
    <text evidence="6">Homotetramer; dimer of dimers.</text>
</comment>
<sequence>MLRLPRLNRESTMAFRQRREKLRSILSGSACVRPGSVYDAISIRIAEDLGFALGMFGGSVASLAVLGDPDIALITLTELAEQMRRMSRASALPVLVDADHGYGNALNVRRTVQELEAAGCAGLTIEDTLLPQAFGEAKTQLISLEEGVGKMKAALDGRSDPSLVIMGRTGAAAITSLEDTIKRAQAYGETGVDALFFTGIKSRAELEAIAAATRLPIVLGGAPDELNALDYLAGQRVRIALQGHAPIAAATQAVYDTLKALREGTPPKGLRGLASSELTARVTREADVKARSADFLRAKR</sequence>
<gene>
    <name evidence="7" type="ORF">GCM10007857_14230</name>
</gene>
<dbReference type="PANTHER" id="PTHR42905:SF3">
    <property type="entry name" value="OXALOACETATE DECARBOXYLASE"/>
    <property type="match status" value="1"/>
</dbReference>
<comment type="catalytic activity">
    <reaction evidence="6">
        <text>oxaloacetate + H(+) = pyruvate + CO2</text>
        <dbReference type="Rhea" id="RHEA:15641"/>
        <dbReference type="ChEBI" id="CHEBI:15361"/>
        <dbReference type="ChEBI" id="CHEBI:15378"/>
        <dbReference type="ChEBI" id="CHEBI:16452"/>
        <dbReference type="ChEBI" id="CHEBI:16526"/>
        <dbReference type="EC" id="4.1.1.112"/>
    </reaction>
</comment>
<keyword evidence="3 6" id="KW-0210">Decarboxylase</keyword>
<dbReference type="EC" id="4.1.1.112" evidence="6"/>
<evidence type="ECO:0000313" key="7">
    <source>
        <dbReference type="EMBL" id="GLR84713.1"/>
    </source>
</evidence>
<dbReference type="Proteomes" id="UP001156905">
    <property type="component" value="Unassembled WGS sequence"/>
</dbReference>
<dbReference type="Pfam" id="PF13714">
    <property type="entry name" value="PEP_mutase"/>
    <property type="match status" value="1"/>
</dbReference>
<accession>A0ABQ6AXV1</accession>
<keyword evidence="5 6" id="KW-0456">Lyase</keyword>
<feature type="binding site" evidence="6">
    <location>
        <position position="59"/>
    </location>
    <ligand>
        <name>substrate</name>
    </ligand>
</feature>
<comment type="function">
    <text evidence="6">Catalyzes the decarboxylation of oxaloacetate into pyruvate. Seems to play a role in maintaining cellular concentrations of bicarbonate and pyruvate.</text>
</comment>
<evidence type="ECO:0000256" key="3">
    <source>
        <dbReference type="ARBA" id="ARBA00022793"/>
    </source>
</evidence>
<feature type="binding site" evidence="6">
    <location>
        <position position="244"/>
    </location>
    <ligand>
        <name>substrate</name>
    </ligand>
</feature>
<protein>
    <recommendedName>
        <fullName evidence="6">Oxaloacetate decarboxylase</fullName>
        <ecNumber evidence="6">4.1.1.112</ecNumber>
    </recommendedName>
</protein>
<dbReference type="InterPro" id="IPR023687">
    <property type="entry name" value="Oxaloacetate_deCOase_bac"/>
</dbReference>
<keyword evidence="2 6" id="KW-0479">Metal-binding</keyword>
<comment type="similarity">
    <text evidence="1">Belongs to the isocitrate lyase/PEP mutase superfamily. Oxaloacetate decarboxylase family.</text>
</comment>
<evidence type="ECO:0000256" key="5">
    <source>
        <dbReference type="ARBA" id="ARBA00023239"/>
    </source>
</evidence>